<reference evidence="2" key="1">
    <citation type="submission" date="2020-10" db="EMBL/GenBank/DDBJ databases">
        <authorList>
            <person name="Gilroy R."/>
        </authorList>
    </citation>
    <scope>NUCLEOTIDE SEQUENCE</scope>
    <source>
        <strain evidence="2">23406</strain>
    </source>
</reference>
<gene>
    <name evidence="2" type="ORF">IAB14_05980</name>
</gene>
<evidence type="ECO:0000313" key="2">
    <source>
        <dbReference type="EMBL" id="HIV00640.1"/>
    </source>
</evidence>
<organism evidence="2 3">
    <name type="scientific">Candidatus Stercoripulliclostridium merdipullorum</name>
    <dbReference type="NCBI Taxonomy" id="2840952"/>
    <lineage>
        <taxon>Bacteria</taxon>
        <taxon>Bacillati</taxon>
        <taxon>Bacillota</taxon>
        <taxon>Clostridia</taxon>
        <taxon>Eubacteriales</taxon>
        <taxon>Candidatus Stercoripulliclostridium</taxon>
    </lineage>
</organism>
<sequence>MKARRILLVILLIAGIVVAGLTGASCAEKQKTVSKIEIIDGSFEEVYAVDQKIDFAKAKILVTYTDRTTATIPVTQEMVSGFDTSVAGRTGTITVTYQGKTATFAYRVQASGTSDTPFRLSMRATGKTLNVSAGSVAAAGNLYVIRFSVVVAEGVSVASVVNARPDWEMRYHTQGTVTTILLYSPEGDTPLAEDGDLVRLTLEGAGGTTVRIQSASVTDGTRDLAVPASSVQFPA</sequence>
<accession>A0A9D1SXS3</accession>
<feature type="domain" description="Ig-like" evidence="1">
    <location>
        <begin position="46"/>
        <end position="105"/>
    </location>
</feature>
<dbReference type="Proteomes" id="UP000886891">
    <property type="component" value="Unassembled WGS sequence"/>
</dbReference>
<dbReference type="Gene3D" id="2.60.40.3630">
    <property type="match status" value="1"/>
</dbReference>
<comment type="caution">
    <text evidence="2">The sequence shown here is derived from an EMBL/GenBank/DDBJ whole genome shotgun (WGS) entry which is preliminary data.</text>
</comment>
<evidence type="ECO:0000313" key="3">
    <source>
        <dbReference type="Proteomes" id="UP000886891"/>
    </source>
</evidence>
<dbReference type="InterPro" id="IPR022038">
    <property type="entry name" value="Ig-like_bact"/>
</dbReference>
<dbReference type="EMBL" id="DVOH01000046">
    <property type="protein sequence ID" value="HIV00640.1"/>
    <property type="molecule type" value="Genomic_DNA"/>
</dbReference>
<dbReference type="PROSITE" id="PS51257">
    <property type="entry name" value="PROKAR_LIPOPROTEIN"/>
    <property type="match status" value="1"/>
</dbReference>
<reference evidence="2" key="2">
    <citation type="journal article" date="2021" name="PeerJ">
        <title>Extensive microbial diversity within the chicken gut microbiome revealed by metagenomics and culture.</title>
        <authorList>
            <person name="Gilroy R."/>
            <person name="Ravi A."/>
            <person name="Getino M."/>
            <person name="Pursley I."/>
            <person name="Horton D.L."/>
            <person name="Alikhan N.F."/>
            <person name="Baker D."/>
            <person name="Gharbi K."/>
            <person name="Hall N."/>
            <person name="Watson M."/>
            <person name="Adriaenssens E.M."/>
            <person name="Foster-Nyarko E."/>
            <person name="Jarju S."/>
            <person name="Secka A."/>
            <person name="Antonio M."/>
            <person name="Oren A."/>
            <person name="Chaudhuri R.R."/>
            <person name="La Ragione R."/>
            <person name="Hildebrand F."/>
            <person name="Pallen M.J."/>
        </authorList>
    </citation>
    <scope>NUCLEOTIDE SEQUENCE</scope>
    <source>
        <strain evidence="2">23406</strain>
    </source>
</reference>
<dbReference type="Pfam" id="PF07523">
    <property type="entry name" value="Big_3"/>
    <property type="match status" value="1"/>
</dbReference>
<dbReference type="AlphaFoldDB" id="A0A9D1SXS3"/>
<evidence type="ECO:0000259" key="1">
    <source>
        <dbReference type="Pfam" id="PF07523"/>
    </source>
</evidence>
<protein>
    <submittedName>
        <fullName evidence="2">Bacterial Ig-like domain-containing protein</fullName>
    </submittedName>
</protein>
<proteinExistence type="predicted"/>
<name>A0A9D1SXS3_9FIRM</name>